<dbReference type="GeneID" id="73802974"/>
<dbReference type="SUPFAM" id="SSF54616">
    <property type="entry name" value="DNA-binding domain of Mlu1-box binding protein MBP1"/>
    <property type="match status" value="1"/>
</dbReference>
<organism evidence="2 3">
    <name type="scientific">Alistipes putredinis DSM 17216</name>
    <dbReference type="NCBI Taxonomy" id="445970"/>
    <lineage>
        <taxon>Bacteria</taxon>
        <taxon>Pseudomonadati</taxon>
        <taxon>Bacteroidota</taxon>
        <taxon>Bacteroidia</taxon>
        <taxon>Bacteroidales</taxon>
        <taxon>Rikenellaceae</taxon>
        <taxon>Alistipes</taxon>
    </lineage>
</organism>
<dbReference type="Proteomes" id="UP000005819">
    <property type="component" value="Unassembled WGS sequence"/>
</dbReference>
<name>B0MZL3_9BACT</name>
<protein>
    <recommendedName>
        <fullName evidence="1">KilA/APSES-type HTH DNA-binding domain-containing protein</fullName>
    </recommendedName>
</protein>
<keyword evidence="3" id="KW-1185">Reference proteome</keyword>
<accession>B0MZL3</accession>
<dbReference type="InterPro" id="IPR036887">
    <property type="entry name" value="HTH_APSES_sf"/>
</dbReference>
<dbReference type="OrthoDB" id="9810290at2"/>
<proteinExistence type="predicted"/>
<dbReference type="AlphaFoldDB" id="B0MZL3"/>
<dbReference type="eggNOG" id="ENOG5030J5D">
    <property type="taxonomic scope" value="Bacteria"/>
</dbReference>
<dbReference type="SMART" id="SM01252">
    <property type="entry name" value="KilA-N"/>
    <property type="match status" value="1"/>
</dbReference>
<evidence type="ECO:0000313" key="3">
    <source>
        <dbReference type="Proteomes" id="UP000005819"/>
    </source>
</evidence>
<feature type="domain" description="KilA/APSES-type HTH DNA-binding" evidence="1">
    <location>
        <begin position="126"/>
        <end position="226"/>
    </location>
</feature>
<dbReference type="RefSeq" id="WP_004328630.1">
    <property type="nucleotide sequence ID" value="NZ_DS499577.1"/>
</dbReference>
<dbReference type="EMBL" id="ABFK02000020">
    <property type="protein sequence ID" value="EDS03049.1"/>
    <property type="molecule type" value="Genomic_DNA"/>
</dbReference>
<evidence type="ECO:0000259" key="1">
    <source>
        <dbReference type="SMART" id="SM01252"/>
    </source>
</evidence>
<sequence length="494" mass="57767">MKSNAILCEEYPVRVLFNDDKTLAWVNLHDLCKVLGREEMLTDKAAIRQLPSSIQIPFRKKGREMWAISPYDVYKLIRPMRRENSIAAKKCAAVETWLNELLEDAAIQSARATQPAQQEDVVFSYQDHPISFRAANNKMMINATQMARSFGVLPAEILRKADFVRYRQHLVEKGISESLDSQIFTTRGRNNGATWIDEELAMEFARQLSPEFSQWCNTKINELMTRGYATLESRSESGMGTTENLPVPQSLDEAQQLIVAQRHEIHLQQERIDADSYKVEFYDNLIEGRDFYSTTWLAQELNTTPRQLHQFLAEKGICKFSKNQWVAFMPYRSWQIDMPYYWNNLRTGKCHAAGTRKRWSKIGRDQILELWNREPPKRPELPSGRRRVENPYSHLTEGADYFTPTQLAREIGISASRMSKFLEDSGICRFVKKQWAVLPEYREWQIDVPYYWTNPKTQKRWAFGTRKRWTLLGREKIIELWNNGNAGKETEVIE</sequence>
<dbReference type="GO" id="GO:0003677">
    <property type="term" value="F:DNA binding"/>
    <property type="evidence" value="ECO:0007669"/>
    <property type="project" value="InterPro"/>
</dbReference>
<dbReference type="InterPro" id="IPR018004">
    <property type="entry name" value="KilA/APSES_HTH"/>
</dbReference>
<gene>
    <name evidence="2" type="ORF">ALIPUT_02587</name>
</gene>
<dbReference type="HOGENOM" id="CLU_043008_0_0_10"/>
<comment type="caution">
    <text evidence="2">The sequence shown here is derived from an EMBL/GenBank/DDBJ whole genome shotgun (WGS) entry which is preliminary data.</text>
</comment>
<evidence type="ECO:0000313" key="2">
    <source>
        <dbReference type="EMBL" id="EDS03049.1"/>
    </source>
</evidence>
<reference evidence="2" key="2">
    <citation type="submission" date="2013-09" db="EMBL/GenBank/DDBJ databases">
        <title>Draft genome sequence of Alistipes putredinis (DSM 17216).</title>
        <authorList>
            <person name="Sudarsanam P."/>
            <person name="Ley R."/>
            <person name="Guruge J."/>
            <person name="Turnbaugh P.J."/>
            <person name="Mahowald M."/>
            <person name="Liep D."/>
            <person name="Gordon J."/>
        </authorList>
    </citation>
    <scope>NUCLEOTIDE SEQUENCE</scope>
    <source>
        <strain evidence="2">DSM 17216</strain>
    </source>
</reference>
<dbReference type="Pfam" id="PF04383">
    <property type="entry name" value="KilA-N"/>
    <property type="match status" value="1"/>
</dbReference>
<reference evidence="2" key="1">
    <citation type="submission" date="2007-10" db="EMBL/GenBank/DDBJ databases">
        <authorList>
            <person name="Fulton L."/>
            <person name="Clifton S."/>
            <person name="Fulton B."/>
            <person name="Xu J."/>
            <person name="Minx P."/>
            <person name="Pepin K.H."/>
            <person name="Johnson M."/>
            <person name="Thiruvilangam P."/>
            <person name="Bhonagiri V."/>
            <person name="Nash W.E."/>
            <person name="Mardis E.R."/>
            <person name="Wilson R.K."/>
        </authorList>
    </citation>
    <scope>NUCLEOTIDE SEQUENCE [LARGE SCALE GENOMIC DNA]</scope>
    <source>
        <strain evidence="2">DSM 17216</strain>
    </source>
</reference>